<feature type="non-terminal residue" evidence="1">
    <location>
        <position position="24"/>
    </location>
</feature>
<proteinExistence type="predicted"/>
<dbReference type="EMBL" id="UINC01024691">
    <property type="protein sequence ID" value="SVA98834.1"/>
    <property type="molecule type" value="Genomic_DNA"/>
</dbReference>
<protein>
    <submittedName>
        <fullName evidence="1">Uncharacterized protein</fullName>
    </submittedName>
</protein>
<name>A0A382ABS4_9ZZZZ</name>
<accession>A0A382ABS4</accession>
<sequence length="24" mass="2625">ARVVRDDEVGSSNLPTPTIILVWS</sequence>
<organism evidence="1">
    <name type="scientific">marine metagenome</name>
    <dbReference type="NCBI Taxonomy" id="408172"/>
    <lineage>
        <taxon>unclassified sequences</taxon>
        <taxon>metagenomes</taxon>
        <taxon>ecological metagenomes</taxon>
    </lineage>
</organism>
<dbReference type="AlphaFoldDB" id="A0A382ABS4"/>
<evidence type="ECO:0000313" key="1">
    <source>
        <dbReference type="EMBL" id="SVA98834.1"/>
    </source>
</evidence>
<feature type="non-terminal residue" evidence="1">
    <location>
        <position position="1"/>
    </location>
</feature>
<gene>
    <name evidence="1" type="ORF">METZ01_LOCUS151688</name>
</gene>
<reference evidence="1" key="1">
    <citation type="submission" date="2018-05" db="EMBL/GenBank/DDBJ databases">
        <authorList>
            <person name="Lanie J.A."/>
            <person name="Ng W.-L."/>
            <person name="Kazmierczak K.M."/>
            <person name="Andrzejewski T.M."/>
            <person name="Davidsen T.M."/>
            <person name="Wayne K.J."/>
            <person name="Tettelin H."/>
            <person name="Glass J.I."/>
            <person name="Rusch D."/>
            <person name="Podicherti R."/>
            <person name="Tsui H.-C.T."/>
            <person name="Winkler M.E."/>
        </authorList>
    </citation>
    <scope>NUCLEOTIDE SEQUENCE</scope>
</reference>